<dbReference type="SUPFAM" id="SSF48695">
    <property type="entry name" value="Multiheme cytochromes"/>
    <property type="match status" value="1"/>
</dbReference>
<dbReference type="EMBL" id="JAHCVJ010000002">
    <property type="protein sequence ID" value="MBT0663760.1"/>
    <property type="molecule type" value="Genomic_DNA"/>
</dbReference>
<dbReference type="InterPro" id="IPR036280">
    <property type="entry name" value="Multihaem_cyt_sf"/>
</dbReference>
<feature type="domain" description="Doubled CXXCH motif" evidence="3">
    <location>
        <begin position="100"/>
        <end position="130"/>
    </location>
</feature>
<gene>
    <name evidence="4" type="ORF">KI809_05540</name>
</gene>
<feature type="transmembrane region" description="Helical" evidence="2">
    <location>
        <begin position="28"/>
        <end position="49"/>
    </location>
</feature>
<evidence type="ECO:0000313" key="4">
    <source>
        <dbReference type="EMBL" id="MBT0663760.1"/>
    </source>
</evidence>
<dbReference type="InterPro" id="IPR018247">
    <property type="entry name" value="EF_Hand_1_Ca_BS"/>
</dbReference>
<evidence type="ECO:0000256" key="1">
    <source>
        <dbReference type="ARBA" id="ARBA00022729"/>
    </source>
</evidence>
<keyword evidence="2" id="KW-0812">Transmembrane</keyword>
<dbReference type="PANTHER" id="PTHR35038">
    <property type="entry name" value="DISSIMILATORY SULFITE REDUCTASE SIRA"/>
    <property type="match status" value="1"/>
</dbReference>
<name>A0AAW4L5C2_9BACT</name>
<reference evidence="4 5" key="1">
    <citation type="submission" date="2021-05" db="EMBL/GenBank/DDBJ databases">
        <title>The draft genome of Geobacter pelophilus DSM 12255.</title>
        <authorList>
            <person name="Xu Z."/>
            <person name="Masuda Y."/>
            <person name="Itoh H."/>
            <person name="Senoo K."/>
        </authorList>
    </citation>
    <scope>NUCLEOTIDE SEQUENCE [LARGE SCALE GENOMIC DNA]</scope>
    <source>
        <strain evidence="4 5">DSM 12255</strain>
    </source>
</reference>
<dbReference type="GO" id="GO:0016491">
    <property type="term" value="F:oxidoreductase activity"/>
    <property type="evidence" value="ECO:0007669"/>
    <property type="project" value="TreeGrafter"/>
</dbReference>
<keyword evidence="2" id="KW-1133">Transmembrane helix</keyword>
<comment type="caution">
    <text evidence="4">The sequence shown here is derived from an EMBL/GenBank/DDBJ whole genome shotgun (WGS) entry which is preliminary data.</text>
</comment>
<dbReference type="RefSeq" id="WP_214170548.1">
    <property type="nucleotide sequence ID" value="NZ_JAHCVJ010000002.1"/>
</dbReference>
<dbReference type="CDD" id="cd08168">
    <property type="entry name" value="Cytochrom_C3"/>
    <property type="match status" value="1"/>
</dbReference>
<dbReference type="PROSITE" id="PS00018">
    <property type="entry name" value="EF_HAND_1"/>
    <property type="match status" value="1"/>
</dbReference>
<feature type="transmembrane region" description="Helical" evidence="2">
    <location>
        <begin position="356"/>
        <end position="377"/>
    </location>
</feature>
<sequence length="387" mass="42694">MKRRYRNDTTSEAMLAERNIREGAIVKAAIHYIVTMALSLAMSLPLFVYHTQAAQGPGFAFGTIDKNNTCLGCHSSMTAVGKNNYIDPMKFSRSTHARIGCSTCHDAIGSKHPDGFQSKVSTGCLDCHKDIGAEYVNSDHVRNASCTSCHNPHTVLTLSEISSEEVRRQCSGCHKQEIMWSRHSRWLPQSELHLETIPCITCHTESRELVVTISIIRKHQAAGETRIEPVSHAALKKLVQGGDIRRIIDRNGDQSVSIDELKAFNKNPLYGEYCLAGVMTPSKISHSFKIINNRWDCTYCHAKGPGAVKSSSIALPMDDGSVTSIPVEKGAILESLNSIPDMYLMGSSRNEYMNKIGLAILGAGMIMPVGHGVLRFLTRRNRNGKEH</sequence>
<dbReference type="Pfam" id="PF09699">
    <property type="entry name" value="Paired_CXXCH_1"/>
    <property type="match status" value="2"/>
</dbReference>
<feature type="domain" description="Doubled CXXCH motif" evidence="3">
    <location>
        <begin position="141"/>
        <end position="177"/>
    </location>
</feature>
<proteinExistence type="predicted"/>
<organism evidence="4 5">
    <name type="scientific">Geoanaerobacter pelophilus</name>
    <dbReference type="NCBI Taxonomy" id="60036"/>
    <lineage>
        <taxon>Bacteria</taxon>
        <taxon>Pseudomonadati</taxon>
        <taxon>Thermodesulfobacteriota</taxon>
        <taxon>Desulfuromonadia</taxon>
        <taxon>Geobacterales</taxon>
        <taxon>Geobacteraceae</taxon>
        <taxon>Geoanaerobacter</taxon>
    </lineage>
</organism>
<dbReference type="AlphaFoldDB" id="A0AAW4L5C2"/>
<dbReference type="PANTHER" id="PTHR35038:SF8">
    <property type="entry name" value="C-TYPE POLYHEME CYTOCHROME OMCC"/>
    <property type="match status" value="1"/>
</dbReference>
<dbReference type="Proteomes" id="UP000811899">
    <property type="component" value="Unassembled WGS sequence"/>
</dbReference>
<dbReference type="InterPro" id="IPR010177">
    <property type="entry name" value="Paired_CXXCH_1"/>
</dbReference>
<accession>A0AAW4L5C2</accession>
<keyword evidence="2" id="KW-0472">Membrane</keyword>
<dbReference type="InterPro" id="IPR051829">
    <property type="entry name" value="Multiheme_Cytochr_ET"/>
</dbReference>
<evidence type="ECO:0000259" key="3">
    <source>
        <dbReference type="Pfam" id="PF09699"/>
    </source>
</evidence>
<keyword evidence="5" id="KW-1185">Reference proteome</keyword>
<evidence type="ECO:0000313" key="5">
    <source>
        <dbReference type="Proteomes" id="UP000811899"/>
    </source>
</evidence>
<protein>
    <submittedName>
        <fullName evidence="4">Cytochrome C</fullName>
    </submittedName>
</protein>
<dbReference type="Gene3D" id="1.10.1130.10">
    <property type="entry name" value="Flavocytochrome C3, Chain A"/>
    <property type="match status" value="2"/>
</dbReference>
<keyword evidence="1" id="KW-0732">Signal</keyword>
<evidence type="ECO:0000256" key="2">
    <source>
        <dbReference type="SAM" id="Phobius"/>
    </source>
</evidence>